<dbReference type="PROSITE" id="PS51257">
    <property type="entry name" value="PROKAR_LIPOPROTEIN"/>
    <property type="match status" value="1"/>
</dbReference>
<dbReference type="AlphaFoldDB" id="N8W7V3"/>
<dbReference type="eggNOG" id="ENOG5031S2I">
    <property type="taxonomic scope" value="Bacteria"/>
</dbReference>
<organism evidence="1 2">
    <name type="scientific">Acinetobacter vivianii</name>
    <dbReference type="NCBI Taxonomy" id="1776742"/>
    <lineage>
        <taxon>Bacteria</taxon>
        <taxon>Pseudomonadati</taxon>
        <taxon>Pseudomonadota</taxon>
        <taxon>Gammaproteobacteria</taxon>
        <taxon>Moraxellales</taxon>
        <taxon>Moraxellaceae</taxon>
        <taxon>Acinetobacter</taxon>
    </lineage>
</organism>
<dbReference type="PATRIC" id="fig|1217712.3.peg.2447"/>
<accession>N8W7V3</accession>
<comment type="caution">
    <text evidence="1">The sequence shown here is derived from an EMBL/GenBank/DDBJ whole genome shotgun (WGS) entry which is preliminary data.</text>
</comment>
<dbReference type="HOGENOM" id="CLU_177486_0_0_6"/>
<evidence type="ECO:0000313" key="2">
    <source>
        <dbReference type="Proteomes" id="UP000013049"/>
    </source>
</evidence>
<sequence>MRRAKFNLVKENIHEIFWIIIPLLLLQGCAQMFPAQATKLDSGAYRIQTPANIFASDESMKKKVDKKAEGICQGKGFTELESKAQAHSEQIYMPGMVTTGSYKTFNKTIQCNQSQ</sequence>
<proteinExistence type="predicted"/>
<protein>
    <recommendedName>
        <fullName evidence="3">Lipoprotein</fullName>
    </recommendedName>
</protein>
<reference evidence="1 2" key="1">
    <citation type="submission" date="2013-02" db="EMBL/GenBank/DDBJ databases">
        <title>The Genome Sequence of Acinetobacter sp. NIPH 758.</title>
        <authorList>
            <consortium name="The Broad Institute Genome Sequencing Platform"/>
            <consortium name="The Broad Institute Genome Sequencing Center for Infectious Disease"/>
            <person name="Cerqueira G."/>
            <person name="Feldgarden M."/>
            <person name="Courvalin P."/>
            <person name="Perichon B."/>
            <person name="Grillot-Courvalin C."/>
            <person name="Clermont D."/>
            <person name="Rocha E."/>
            <person name="Yoon E.-J."/>
            <person name="Nemec A."/>
            <person name="Walker B."/>
            <person name="Young S.K."/>
            <person name="Zeng Q."/>
            <person name="Gargeya S."/>
            <person name="Fitzgerald M."/>
            <person name="Haas B."/>
            <person name="Abouelleil A."/>
            <person name="Alvarado L."/>
            <person name="Arachchi H.M."/>
            <person name="Berlin A.M."/>
            <person name="Chapman S.B."/>
            <person name="Dewar J."/>
            <person name="Goldberg J."/>
            <person name="Griggs A."/>
            <person name="Gujja S."/>
            <person name="Hansen M."/>
            <person name="Howarth C."/>
            <person name="Imamovic A."/>
            <person name="Larimer J."/>
            <person name="McCowan C."/>
            <person name="Murphy C."/>
            <person name="Neiman D."/>
            <person name="Pearson M."/>
            <person name="Priest M."/>
            <person name="Roberts A."/>
            <person name="Saif S."/>
            <person name="Shea T."/>
            <person name="Sisk P."/>
            <person name="Sykes S."/>
            <person name="Wortman J."/>
            <person name="Nusbaum C."/>
            <person name="Birren B."/>
        </authorList>
    </citation>
    <scope>NUCLEOTIDE SEQUENCE [LARGE SCALE GENOMIC DNA]</scope>
    <source>
        <strain evidence="1 2">NIPH 758</strain>
    </source>
</reference>
<dbReference type="RefSeq" id="WP_004772095.1">
    <property type="nucleotide sequence ID" value="NZ_KB849357.1"/>
</dbReference>
<name>N8W7V3_9GAMM</name>
<evidence type="ECO:0000313" key="1">
    <source>
        <dbReference type="EMBL" id="ENU91447.1"/>
    </source>
</evidence>
<dbReference type="EMBL" id="APPC01000018">
    <property type="protein sequence ID" value="ENU91447.1"/>
    <property type="molecule type" value="Genomic_DNA"/>
</dbReference>
<evidence type="ECO:0008006" key="3">
    <source>
        <dbReference type="Google" id="ProtNLM"/>
    </source>
</evidence>
<gene>
    <name evidence="1" type="ORF">F971_02539</name>
</gene>
<dbReference type="Proteomes" id="UP000013049">
    <property type="component" value="Unassembled WGS sequence"/>
</dbReference>